<sequence length="197" mass="21661">MSPSDSHTCTAFDGHRLIASGPLAEVALATKHALDAGATGPVLVFDDQSSLPVEIDFRGTPDDVLARLALAAPETDKPTARGPGRPKLGVVAREITLLPRHWDWLASQPGGASATLRRLVEDARRGHRERARRSSEALDRFLQAMGGNLPHYEEASRAYWRGERERFEELLRDWPADVRDHARRLAAASWDDAVATT</sequence>
<dbReference type="EMBL" id="JADIKD010000004">
    <property type="protein sequence ID" value="MFK2915641.1"/>
    <property type="molecule type" value="Genomic_DNA"/>
</dbReference>
<evidence type="ECO:0000313" key="1">
    <source>
        <dbReference type="EMBL" id="MFK2915641.1"/>
    </source>
</evidence>
<dbReference type="InterPro" id="IPR018715">
    <property type="entry name" value="DUF2239"/>
</dbReference>
<comment type="caution">
    <text evidence="1">The sequence shown here is derived from an EMBL/GenBank/DDBJ whole genome shotgun (WGS) entry which is preliminary data.</text>
</comment>
<dbReference type="Proteomes" id="UP001620408">
    <property type="component" value="Unassembled WGS sequence"/>
</dbReference>
<proteinExistence type="predicted"/>
<gene>
    <name evidence="1" type="ORF">ISS97_00085</name>
</gene>
<reference evidence="1 2" key="1">
    <citation type="submission" date="2020-10" db="EMBL/GenBank/DDBJ databases">
        <title>Phylogeny of dyella-like bacteria.</title>
        <authorList>
            <person name="Fu J."/>
        </authorList>
    </citation>
    <scope>NUCLEOTIDE SEQUENCE [LARGE SCALE GENOMIC DNA]</scope>
    <source>
        <strain evidence="1 2">BB4</strain>
    </source>
</reference>
<organism evidence="1 2">
    <name type="scientific">Dyella koreensis</name>
    <dbReference type="NCBI Taxonomy" id="311235"/>
    <lineage>
        <taxon>Bacteria</taxon>
        <taxon>Pseudomonadati</taxon>
        <taxon>Pseudomonadota</taxon>
        <taxon>Gammaproteobacteria</taxon>
        <taxon>Lysobacterales</taxon>
        <taxon>Rhodanobacteraceae</taxon>
        <taxon>Dyella</taxon>
    </lineage>
</organism>
<name>A0ABW8JYK8_9GAMM</name>
<evidence type="ECO:0000313" key="2">
    <source>
        <dbReference type="Proteomes" id="UP001620408"/>
    </source>
</evidence>
<dbReference type="RefSeq" id="WP_379987409.1">
    <property type="nucleotide sequence ID" value="NZ_JADIKD010000004.1"/>
</dbReference>
<accession>A0ABW8JYK8</accession>
<dbReference type="Pfam" id="PF09998">
    <property type="entry name" value="DUF2239"/>
    <property type="match status" value="1"/>
</dbReference>
<keyword evidence="2" id="KW-1185">Reference proteome</keyword>
<protein>
    <submittedName>
        <fullName evidence="1">DUF2239 family protein</fullName>
    </submittedName>
</protein>